<keyword evidence="3" id="KW-0963">Cytoplasm</keyword>
<dbReference type="OrthoDB" id="10250549at2759"/>
<comment type="similarity">
    <text evidence="2">Belongs to the eIF-2B gamma/epsilon subunits family.</text>
</comment>
<evidence type="ECO:0000256" key="6">
    <source>
        <dbReference type="ARBA" id="ARBA00046432"/>
    </source>
</evidence>
<evidence type="ECO:0000256" key="3">
    <source>
        <dbReference type="ARBA" id="ARBA00022490"/>
    </source>
</evidence>
<dbReference type="InterPro" id="IPR056764">
    <property type="entry name" value="LbH_EIF2B3/5"/>
</dbReference>
<dbReference type="GO" id="GO:0005851">
    <property type="term" value="C:eukaryotic translation initiation factor 2B complex"/>
    <property type="evidence" value="ECO:0007669"/>
    <property type="project" value="TreeGrafter"/>
</dbReference>
<organism evidence="8 9">
    <name type="scientific">Genlisea aurea</name>
    <dbReference type="NCBI Taxonomy" id="192259"/>
    <lineage>
        <taxon>Eukaryota</taxon>
        <taxon>Viridiplantae</taxon>
        <taxon>Streptophyta</taxon>
        <taxon>Embryophyta</taxon>
        <taxon>Tracheophyta</taxon>
        <taxon>Spermatophyta</taxon>
        <taxon>Magnoliopsida</taxon>
        <taxon>eudicotyledons</taxon>
        <taxon>Gunneridae</taxon>
        <taxon>Pentapetalae</taxon>
        <taxon>asterids</taxon>
        <taxon>lamiids</taxon>
        <taxon>Lamiales</taxon>
        <taxon>Lentibulariaceae</taxon>
        <taxon>Genlisea</taxon>
    </lineage>
</organism>
<dbReference type="Gene3D" id="2.160.10.10">
    <property type="entry name" value="Hexapeptide repeat proteins"/>
    <property type="match status" value="1"/>
</dbReference>
<feature type="domain" description="EIF2B subunit epsilon/gamma LbH" evidence="7">
    <location>
        <begin position="110"/>
        <end position="200"/>
    </location>
</feature>
<reference evidence="8 9" key="1">
    <citation type="journal article" date="2013" name="BMC Genomics">
        <title>The miniature genome of a carnivorous plant Genlisea aurea contains a low number of genes and short non-coding sequences.</title>
        <authorList>
            <person name="Leushkin E.V."/>
            <person name="Sutormin R.A."/>
            <person name="Nabieva E.R."/>
            <person name="Penin A.A."/>
            <person name="Kondrashov A.S."/>
            <person name="Logacheva M.D."/>
        </authorList>
    </citation>
    <scope>NUCLEOTIDE SEQUENCE [LARGE SCALE GENOMIC DNA]</scope>
</reference>
<evidence type="ECO:0000256" key="2">
    <source>
        <dbReference type="ARBA" id="ARBA00007878"/>
    </source>
</evidence>
<keyword evidence="5" id="KW-0648">Protein biosynthesis</keyword>
<evidence type="ECO:0000256" key="1">
    <source>
        <dbReference type="ARBA" id="ARBA00004514"/>
    </source>
</evidence>
<dbReference type="SUPFAM" id="SSF51161">
    <property type="entry name" value="Trimeric LpxA-like enzymes"/>
    <property type="match status" value="1"/>
</dbReference>
<accession>S8DSU3</accession>
<dbReference type="GO" id="GO:0002183">
    <property type="term" value="P:cytoplasmic translational initiation"/>
    <property type="evidence" value="ECO:0007669"/>
    <property type="project" value="TreeGrafter"/>
</dbReference>
<dbReference type="GO" id="GO:0005829">
    <property type="term" value="C:cytosol"/>
    <property type="evidence" value="ECO:0007669"/>
    <property type="project" value="UniProtKB-SubCell"/>
</dbReference>
<keyword evidence="4" id="KW-0396">Initiation factor</keyword>
<evidence type="ECO:0000256" key="4">
    <source>
        <dbReference type="ARBA" id="ARBA00022540"/>
    </source>
</evidence>
<dbReference type="PANTHER" id="PTHR45989:SF1">
    <property type="entry name" value="TRANSLATION INITIATION FACTOR EIF-2B SUBUNIT GAMMA"/>
    <property type="match status" value="1"/>
</dbReference>
<dbReference type="InterPro" id="IPR011004">
    <property type="entry name" value="Trimer_LpxA-like_sf"/>
</dbReference>
<dbReference type="AlphaFoldDB" id="S8DSU3"/>
<dbReference type="PANTHER" id="PTHR45989">
    <property type="entry name" value="TRANSLATION INITIATION FACTOR EIF-2B SUBUNIT GAMMA"/>
    <property type="match status" value="1"/>
</dbReference>
<evidence type="ECO:0000256" key="5">
    <source>
        <dbReference type="ARBA" id="ARBA00022917"/>
    </source>
</evidence>
<evidence type="ECO:0000313" key="8">
    <source>
        <dbReference type="EMBL" id="EPS62837.1"/>
    </source>
</evidence>
<protein>
    <recommendedName>
        <fullName evidence="7">EIF2B subunit epsilon/gamma LbH domain-containing protein</fullName>
    </recommendedName>
</protein>
<dbReference type="Proteomes" id="UP000015453">
    <property type="component" value="Unassembled WGS sequence"/>
</dbReference>
<dbReference type="InterPro" id="IPR051960">
    <property type="entry name" value="eIF2B_gamma"/>
</dbReference>
<dbReference type="EMBL" id="AUSU01005859">
    <property type="protein sequence ID" value="EPS62837.1"/>
    <property type="molecule type" value="Genomic_DNA"/>
</dbReference>
<evidence type="ECO:0000259" key="7">
    <source>
        <dbReference type="Pfam" id="PF25084"/>
    </source>
</evidence>
<sequence>MMSQISQLQPNGSEENGNNKDVLQNKKLLLSQLMANASTPSFHDIYALNPVDSDIKRTHKCAVYIANKSKYCARLNSIQAFCDINRDIVGDANHLLGYAFSAQNNIIHPSALLGSKTTVGPQCMVGEGSEMGDKCSVKKSIIGRHCRIGSNVKIVNSVVMNHVNIGDGCWVQGSVLCSNVQVQERASVKDCQIGSGFVVTAGGEYKGEALAKK</sequence>
<proteinExistence type="inferred from homology"/>
<feature type="non-terminal residue" evidence="8">
    <location>
        <position position="213"/>
    </location>
</feature>
<gene>
    <name evidence="8" type="ORF">M569_11951</name>
</gene>
<keyword evidence="9" id="KW-1185">Reference proteome</keyword>
<comment type="caution">
    <text evidence="8">The sequence shown here is derived from an EMBL/GenBank/DDBJ whole genome shotgun (WGS) entry which is preliminary data.</text>
</comment>
<dbReference type="Pfam" id="PF25084">
    <property type="entry name" value="LbH_EIF2B"/>
    <property type="match status" value="1"/>
</dbReference>
<name>S8DSU3_9LAMI</name>
<evidence type="ECO:0000313" key="9">
    <source>
        <dbReference type="Proteomes" id="UP000015453"/>
    </source>
</evidence>
<comment type="subunit">
    <text evidence="6">Component of the translation initiation factor 2B (eIF2B) complex which is a heterodecamer of two sets of five different subunits: alpha, beta, gamma, delta and epsilon. Subunits alpha, beta and delta comprise a regulatory subcomplex and subunits epsilon and gamma comprise a catalytic subcomplex. Within the complex, the hexameric regulatory complex resides at the center, with the two heterodimeric catalytic subcomplexes bound on opposite sides.</text>
</comment>
<comment type="subcellular location">
    <subcellularLocation>
        <location evidence="1">Cytoplasm</location>
        <location evidence="1">Cytosol</location>
    </subcellularLocation>
</comment>
<dbReference type="GO" id="GO:0005085">
    <property type="term" value="F:guanyl-nucleotide exchange factor activity"/>
    <property type="evidence" value="ECO:0007669"/>
    <property type="project" value="TreeGrafter"/>
</dbReference>
<dbReference type="GO" id="GO:0003743">
    <property type="term" value="F:translation initiation factor activity"/>
    <property type="evidence" value="ECO:0007669"/>
    <property type="project" value="TreeGrafter"/>
</dbReference>
<dbReference type="CDD" id="cd04652">
    <property type="entry name" value="LbH_eIF2B_gamma_C"/>
    <property type="match status" value="1"/>
</dbReference>